<reference evidence="2 3" key="1">
    <citation type="submission" date="2019-04" db="EMBL/GenBank/DDBJ databases">
        <title>Comparative genomics and transcriptomics to analyze fruiting body development in filamentous ascomycetes.</title>
        <authorList>
            <consortium name="DOE Joint Genome Institute"/>
            <person name="Lutkenhaus R."/>
            <person name="Traeger S."/>
            <person name="Breuer J."/>
            <person name="Kuo A."/>
            <person name="Lipzen A."/>
            <person name="Pangilinan J."/>
            <person name="Dilworth D."/>
            <person name="Sandor L."/>
            <person name="Poggeler S."/>
            <person name="Barry K."/>
            <person name="Grigoriev I.V."/>
            <person name="Nowrousian M."/>
        </authorList>
    </citation>
    <scope>NUCLEOTIDE SEQUENCE [LARGE SCALE GENOMIC DNA]</scope>
    <source>
        <strain evidence="2 3">CBS 389.68</strain>
    </source>
</reference>
<keyword evidence="1" id="KW-0472">Membrane</keyword>
<name>A0A4S2MN90_9PEZI</name>
<dbReference type="Proteomes" id="UP000298138">
    <property type="component" value="Unassembled WGS sequence"/>
</dbReference>
<dbReference type="EMBL" id="ML220140">
    <property type="protein sequence ID" value="TGZ78552.1"/>
    <property type="molecule type" value="Genomic_DNA"/>
</dbReference>
<keyword evidence="1" id="KW-0812">Transmembrane</keyword>
<keyword evidence="3" id="KW-1185">Reference proteome</keyword>
<sequence length="77" mass="8942">MYCLRGGGTRDVEMDRAIRIMSCLFVYAVGVPILDWVMGNEMESAWVMKFWNHIDIRKLIPIIDVSPEEKVEPELQV</sequence>
<dbReference type="InParanoid" id="A0A4S2MN90"/>
<gene>
    <name evidence="2" type="ORF">EX30DRAFT_135518</name>
</gene>
<feature type="transmembrane region" description="Helical" evidence="1">
    <location>
        <begin position="20"/>
        <end position="38"/>
    </location>
</feature>
<evidence type="ECO:0000256" key="1">
    <source>
        <dbReference type="SAM" id="Phobius"/>
    </source>
</evidence>
<evidence type="ECO:0000313" key="3">
    <source>
        <dbReference type="Proteomes" id="UP000298138"/>
    </source>
</evidence>
<organism evidence="2 3">
    <name type="scientific">Ascodesmis nigricans</name>
    <dbReference type="NCBI Taxonomy" id="341454"/>
    <lineage>
        <taxon>Eukaryota</taxon>
        <taxon>Fungi</taxon>
        <taxon>Dikarya</taxon>
        <taxon>Ascomycota</taxon>
        <taxon>Pezizomycotina</taxon>
        <taxon>Pezizomycetes</taxon>
        <taxon>Pezizales</taxon>
        <taxon>Ascodesmidaceae</taxon>
        <taxon>Ascodesmis</taxon>
    </lineage>
</organism>
<evidence type="ECO:0000313" key="2">
    <source>
        <dbReference type="EMBL" id="TGZ78552.1"/>
    </source>
</evidence>
<accession>A0A4S2MN90</accession>
<dbReference type="AlphaFoldDB" id="A0A4S2MN90"/>
<keyword evidence="1" id="KW-1133">Transmembrane helix</keyword>
<proteinExistence type="predicted"/>
<protein>
    <submittedName>
        <fullName evidence="2">Uncharacterized protein</fullName>
    </submittedName>
</protein>